<reference evidence="1" key="1">
    <citation type="journal article" date="2021" name="Sci. Adv.">
        <title>The American lobster genome reveals insights on longevity, neural, and immune adaptations.</title>
        <authorList>
            <person name="Polinski J.M."/>
            <person name="Zimin A.V."/>
            <person name="Clark K.F."/>
            <person name="Kohn A.B."/>
            <person name="Sadowski N."/>
            <person name="Timp W."/>
            <person name="Ptitsyn A."/>
            <person name="Khanna P."/>
            <person name="Romanova D.Y."/>
            <person name="Williams P."/>
            <person name="Greenwood S.J."/>
            <person name="Moroz L.L."/>
            <person name="Walt D.R."/>
            <person name="Bodnar A.G."/>
        </authorList>
    </citation>
    <scope>NUCLEOTIDE SEQUENCE</scope>
    <source>
        <strain evidence="1">GMGI-L3</strain>
    </source>
</reference>
<name>A0A8J5K0B1_HOMAM</name>
<dbReference type="Proteomes" id="UP000747542">
    <property type="component" value="Unassembled WGS sequence"/>
</dbReference>
<keyword evidence="2" id="KW-1185">Reference proteome</keyword>
<organism evidence="1 2">
    <name type="scientific">Homarus americanus</name>
    <name type="common">American lobster</name>
    <dbReference type="NCBI Taxonomy" id="6706"/>
    <lineage>
        <taxon>Eukaryota</taxon>
        <taxon>Metazoa</taxon>
        <taxon>Ecdysozoa</taxon>
        <taxon>Arthropoda</taxon>
        <taxon>Crustacea</taxon>
        <taxon>Multicrustacea</taxon>
        <taxon>Malacostraca</taxon>
        <taxon>Eumalacostraca</taxon>
        <taxon>Eucarida</taxon>
        <taxon>Decapoda</taxon>
        <taxon>Pleocyemata</taxon>
        <taxon>Astacidea</taxon>
        <taxon>Nephropoidea</taxon>
        <taxon>Nephropidae</taxon>
        <taxon>Homarus</taxon>
    </lineage>
</organism>
<gene>
    <name evidence="1" type="ORF">Hamer_G031794</name>
</gene>
<comment type="caution">
    <text evidence="1">The sequence shown here is derived from an EMBL/GenBank/DDBJ whole genome shotgun (WGS) entry which is preliminary data.</text>
</comment>
<dbReference type="EMBL" id="JAHLQT010023477">
    <property type="protein sequence ID" value="KAG7165806.1"/>
    <property type="molecule type" value="Genomic_DNA"/>
</dbReference>
<evidence type="ECO:0000313" key="2">
    <source>
        <dbReference type="Proteomes" id="UP000747542"/>
    </source>
</evidence>
<protein>
    <submittedName>
        <fullName evidence="1">Uncharacterized protein</fullName>
    </submittedName>
</protein>
<evidence type="ECO:0000313" key="1">
    <source>
        <dbReference type="EMBL" id="KAG7165806.1"/>
    </source>
</evidence>
<feature type="non-terminal residue" evidence="1">
    <location>
        <position position="1"/>
    </location>
</feature>
<dbReference type="AlphaFoldDB" id="A0A8J5K0B1"/>
<sequence>VARVIEKFEVSMETKKSQYDCHLELMHYAQKAYFTNVQSLKDAVNEMENPFRDNSTALLAIFLDGAAVVNLLRPSSARTFQIMPMIFVPCRGSGCDSRQSLSIGEFWVAFGAEKNFRFVAAHEISKALRPDRCAALLTFHAFTGCDTVPTLG</sequence>
<proteinExistence type="predicted"/>
<accession>A0A8J5K0B1</accession>